<dbReference type="PANTHER" id="PTHR10088">
    <property type="entry name" value="GLUCOKINASE REGULATORY PROTEIN"/>
    <property type="match status" value="1"/>
</dbReference>
<dbReference type="InterPro" id="IPR040190">
    <property type="entry name" value="MURQ/GCKR"/>
</dbReference>
<dbReference type="GO" id="GO:0046348">
    <property type="term" value="P:amino sugar catabolic process"/>
    <property type="evidence" value="ECO:0007669"/>
    <property type="project" value="TreeGrafter"/>
</dbReference>
<name>A0A0P9F3Y5_9CHLR</name>
<evidence type="ECO:0000313" key="4">
    <source>
        <dbReference type="Proteomes" id="UP000050509"/>
    </source>
</evidence>
<proteinExistence type="predicted"/>
<dbReference type="PANTHER" id="PTHR10088:SF4">
    <property type="entry name" value="GLUCOKINASE REGULATORY PROTEIN"/>
    <property type="match status" value="1"/>
</dbReference>
<evidence type="ECO:0000256" key="1">
    <source>
        <dbReference type="ARBA" id="ARBA00023277"/>
    </source>
</evidence>
<gene>
    <name evidence="3" type="ORF">SE17_22500</name>
</gene>
<dbReference type="GO" id="GO:0009254">
    <property type="term" value="P:peptidoglycan turnover"/>
    <property type="evidence" value="ECO:0007669"/>
    <property type="project" value="TreeGrafter"/>
</dbReference>
<dbReference type="Gene3D" id="3.40.50.10490">
    <property type="entry name" value="Glucose-6-phosphate isomerase like protein, domain 1"/>
    <property type="match status" value="1"/>
</dbReference>
<feature type="domain" description="SIS" evidence="2">
    <location>
        <begin position="53"/>
        <end position="100"/>
    </location>
</feature>
<keyword evidence="1" id="KW-0119">Carbohydrate metabolism</keyword>
<dbReference type="SUPFAM" id="SSF53697">
    <property type="entry name" value="SIS domain"/>
    <property type="match status" value="1"/>
</dbReference>
<dbReference type="Proteomes" id="UP000050509">
    <property type="component" value="Unassembled WGS sequence"/>
</dbReference>
<dbReference type="GO" id="GO:0097367">
    <property type="term" value="F:carbohydrate derivative binding"/>
    <property type="evidence" value="ECO:0007669"/>
    <property type="project" value="InterPro"/>
</dbReference>
<dbReference type="GO" id="GO:0016803">
    <property type="term" value="F:ether hydrolase activity"/>
    <property type="evidence" value="ECO:0007669"/>
    <property type="project" value="TreeGrafter"/>
</dbReference>
<comment type="caution">
    <text evidence="3">The sequence shown here is derived from an EMBL/GenBank/DDBJ whole genome shotgun (WGS) entry which is preliminary data.</text>
</comment>
<sequence>MEQRITEARNPATAAIDTLDARGIVDAIAAEDAKVAPAVAACAGPIAALVEATAERMRRGGRLIYMGAGTSGRLAVLDAVECLPTYSVGPERIFALLAGA</sequence>
<dbReference type="PROSITE" id="PS51464">
    <property type="entry name" value="SIS"/>
    <property type="match status" value="1"/>
</dbReference>
<keyword evidence="4" id="KW-1185">Reference proteome</keyword>
<reference evidence="3 4" key="1">
    <citation type="submission" date="2015-09" db="EMBL/GenBank/DDBJ databases">
        <title>Draft genome sequence of Kouleothrix aurantiaca JCM 19913.</title>
        <authorList>
            <person name="Hemp J."/>
        </authorList>
    </citation>
    <scope>NUCLEOTIDE SEQUENCE [LARGE SCALE GENOMIC DNA]</scope>
    <source>
        <strain evidence="3 4">COM-B</strain>
    </source>
</reference>
<protein>
    <recommendedName>
        <fullName evidence="2">SIS domain-containing protein</fullName>
    </recommendedName>
</protein>
<dbReference type="PATRIC" id="fig|186479.3.peg.118"/>
<dbReference type="GO" id="GO:0016835">
    <property type="term" value="F:carbon-oxygen lyase activity"/>
    <property type="evidence" value="ECO:0007669"/>
    <property type="project" value="TreeGrafter"/>
</dbReference>
<dbReference type="EMBL" id="LJCR01001015">
    <property type="protein sequence ID" value="KPV51214.1"/>
    <property type="molecule type" value="Genomic_DNA"/>
</dbReference>
<organism evidence="3 4">
    <name type="scientific">Kouleothrix aurantiaca</name>
    <dbReference type="NCBI Taxonomy" id="186479"/>
    <lineage>
        <taxon>Bacteria</taxon>
        <taxon>Bacillati</taxon>
        <taxon>Chloroflexota</taxon>
        <taxon>Chloroflexia</taxon>
        <taxon>Chloroflexales</taxon>
        <taxon>Roseiflexineae</taxon>
        <taxon>Roseiflexaceae</taxon>
        <taxon>Kouleothrix</taxon>
    </lineage>
</organism>
<accession>A0A0P9F3Y5</accession>
<evidence type="ECO:0000313" key="3">
    <source>
        <dbReference type="EMBL" id="KPV51214.1"/>
    </source>
</evidence>
<dbReference type="InterPro" id="IPR046348">
    <property type="entry name" value="SIS_dom_sf"/>
</dbReference>
<evidence type="ECO:0000259" key="2">
    <source>
        <dbReference type="PROSITE" id="PS51464"/>
    </source>
</evidence>
<dbReference type="InterPro" id="IPR001347">
    <property type="entry name" value="SIS_dom"/>
</dbReference>
<dbReference type="AlphaFoldDB" id="A0A0P9F3Y5"/>